<dbReference type="GO" id="GO:0006313">
    <property type="term" value="P:DNA transposition"/>
    <property type="evidence" value="ECO:0007669"/>
    <property type="project" value="InterPro"/>
</dbReference>
<dbReference type="InterPro" id="IPR002559">
    <property type="entry name" value="Transposase_11"/>
</dbReference>
<dbReference type="Proteomes" id="UP000428260">
    <property type="component" value="Chromosome"/>
</dbReference>
<protein>
    <submittedName>
        <fullName evidence="2">IS4 family transposase</fullName>
    </submittedName>
</protein>
<feature type="domain" description="Transposase IS4-like" evidence="1">
    <location>
        <begin position="149"/>
        <end position="337"/>
    </location>
</feature>
<dbReference type="InterPro" id="IPR054836">
    <property type="entry name" value="Tn5_transposase"/>
</dbReference>
<dbReference type="InterPro" id="IPR014737">
    <property type="entry name" value="Transposase_Tn5-like_C"/>
</dbReference>
<gene>
    <name evidence="2" type="ORF">GM418_19650</name>
</gene>
<dbReference type="EMBL" id="CP046401">
    <property type="protein sequence ID" value="QGY45806.1"/>
    <property type="molecule type" value="Genomic_DNA"/>
</dbReference>
<dbReference type="Gene3D" id="3.90.350.10">
    <property type="entry name" value="Transposase Inhibitor Protein From Tn5, Chain A, domain 1"/>
    <property type="match status" value="1"/>
</dbReference>
<dbReference type="KEGG" id="mcos:GM418_19650"/>
<dbReference type="PANTHER" id="PTHR37319">
    <property type="entry name" value="TRANSPOSASE"/>
    <property type="match status" value="1"/>
</dbReference>
<reference evidence="2 3" key="1">
    <citation type="submission" date="2019-11" db="EMBL/GenBank/DDBJ databases">
        <authorList>
            <person name="Zheng R.K."/>
            <person name="Sun C.M."/>
        </authorList>
    </citation>
    <scope>NUCLEOTIDE SEQUENCE [LARGE SCALE GENOMIC DNA]</scope>
    <source>
        <strain evidence="2 3">WC007</strain>
    </source>
</reference>
<sequence>MEMGQTAILNQLSDSHADNMAYSRFFNNDSINLFSLKKSSQMKVKELSKGRHVLCLQDTSEINYEKHRNFFHLADEDLGPVGNNTDIGFFLHPMLAVDTNGYFPLGFSSIHCWNRRFDKQDKHQRGYKNQPIETKESYRWISTGKESIELLKDSVSHLTIIGDRESDIYQEFVDLKTGHSDLLIRSKENRGLYGEKKKLYEYLSDQPVSGTYKIQVHSDKRKNRESREAIIDVKYCKVKISRPKSHIDKSLPEYIELTAIEARENSSTVPDGEKPILWRLLTTHQVPDAPTTILMVTWYKTRWLIEELFRLLKQQGIDIESSQLESGKGLKKLAVMAMQAALKILQLRQDRDGLCFIRGSVVFSEEELEFAETVSQSRYEGKTQLQKNPHPIGSLARMSWIIARMGGWKGYQSTGKPGPITMKRGLAKFNIMYQGLVLAKYHKDVYKE</sequence>
<dbReference type="GO" id="GO:0003677">
    <property type="term" value="F:DNA binding"/>
    <property type="evidence" value="ECO:0007669"/>
    <property type="project" value="InterPro"/>
</dbReference>
<dbReference type="PANTHER" id="PTHR37319:SF1">
    <property type="entry name" value="TRANSPOSASE TN5 DIMERISATION DOMAIN-CONTAINING PROTEIN"/>
    <property type="match status" value="1"/>
</dbReference>
<dbReference type="Pfam" id="PF01609">
    <property type="entry name" value="DDE_Tnp_1"/>
    <property type="match status" value="1"/>
</dbReference>
<keyword evidence="3" id="KW-1185">Reference proteome</keyword>
<proteinExistence type="predicted"/>
<evidence type="ECO:0000313" key="2">
    <source>
        <dbReference type="EMBL" id="QGY45806.1"/>
    </source>
</evidence>
<name>A0A6I6JS31_9BACT</name>
<organism evidence="2 3">
    <name type="scientific">Maribellus comscasis</name>
    <dbReference type="NCBI Taxonomy" id="2681766"/>
    <lineage>
        <taxon>Bacteria</taxon>
        <taxon>Pseudomonadati</taxon>
        <taxon>Bacteroidota</taxon>
        <taxon>Bacteroidia</taxon>
        <taxon>Marinilabiliales</taxon>
        <taxon>Prolixibacteraceae</taxon>
        <taxon>Maribellus</taxon>
    </lineage>
</organism>
<dbReference type="Gene3D" id="1.10.740.10">
    <property type="entry name" value="Transferase Inhibitor Protein From Tn5, Chain"/>
    <property type="match status" value="1"/>
</dbReference>
<evidence type="ECO:0000259" key="1">
    <source>
        <dbReference type="Pfam" id="PF01609"/>
    </source>
</evidence>
<dbReference type="InterPro" id="IPR012337">
    <property type="entry name" value="RNaseH-like_sf"/>
</dbReference>
<dbReference type="NCBIfam" id="NF033590">
    <property type="entry name" value="transpos_IS4_3"/>
    <property type="match status" value="1"/>
</dbReference>
<accession>A0A6I6JS31</accession>
<dbReference type="GO" id="GO:0004803">
    <property type="term" value="F:transposase activity"/>
    <property type="evidence" value="ECO:0007669"/>
    <property type="project" value="InterPro"/>
</dbReference>
<dbReference type="InterPro" id="IPR047768">
    <property type="entry name" value="Tn5p-like"/>
</dbReference>
<evidence type="ECO:0000313" key="3">
    <source>
        <dbReference type="Proteomes" id="UP000428260"/>
    </source>
</evidence>
<dbReference type="SUPFAM" id="SSF53098">
    <property type="entry name" value="Ribonuclease H-like"/>
    <property type="match status" value="1"/>
</dbReference>
<dbReference type="AlphaFoldDB" id="A0A6I6JS31"/>